<keyword evidence="2" id="KW-1185">Reference proteome</keyword>
<dbReference type="AlphaFoldDB" id="A0A392RUC1"/>
<comment type="caution">
    <text evidence="1">The sequence shown here is derived from an EMBL/GenBank/DDBJ whole genome shotgun (WGS) entry which is preliminary data.</text>
</comment>
<dbReference type="Proteomes" id="UP000265520">
    <property type="component" value="Unassembled WGS sequence"/>
</dbReference>
<evidence type="ECO:0000313" key="2">
    <source>
        <dbReference type="Proteomes" id="UP000265520"/>
    </source>
</evidence>
<reference evidence="1 2" key="1">
    <citation type="journal article" date="2018" name="Front. Plant Sci.">
        <title>Red Clover (Trifolium pratense) and Zigzag Clover (T. medium) - A Picture of Genomic Similarities and Differences.</title>
        <authorList>
            <person name="Dluhosova J."/>
            <person name="Istvanek J."/>
            <person name="Nedelnik J."/>
            <person name="Repkova J."/>
        </authorList>
    </citation>
    <scope>NUCLEOTIDE SEQUENCE [LARGE SCALE GENOMIC DNA]</scope>
    <source>
        <strain evidence="2">cv. 10/8</strain>
        <tissue evidence="1">Leaf</tissue>
    </source>
</reference>
<protein>
    <submittedName>
        <fullName evidence="1">Uncharacterized protein</fullName>
    </submittedName>
</protein>
<evidence type="ECO:0000313" key="1">
    <source>
        <dbReference type="EMBL" id="MCI39747.1"/>
    </source>
</evidence>
<accession>A0A392RUC1</accession>
<name>A0A392RUC1_9FABA</name>
<feature type="non-terminal residue" evidence="1">
    <location>
        <position position="1"/>
    </location>
</feature>
<organism evidence="1 2">
    <name type="scientific">Trifolium medium</name>
    <dbReference type="NCBI Taxonomy" id="97028"/>
    <lineage>
        <taxon>Eukaryota</taxon>
        <taxon>Viridiplantae</taxon>
        <taxon>Streptophyta</taxon>
        <taxon>Embryophyta</taxon>
        <taxon>Tracheophyta</taxon>
        <taxon>Spermatophyta</taxon>
        <taxon>Magnoliopsida</taxon>
        <taxon>eudicotyledons</taxon>
        <taxon>Gunneridae</taxon>
        <taxon>Pentapetalae</taxon>
        <taxon>rosids</taxon>
        <taxon>fabids</taxon>
        <taxon>Fabales</taxon>
        <taxon>Fabaceae</taxon>
        <taxon>Papilionoideae</taxon>
        <taxon>50 kb inversion clade</taxon>
        <taxon>NPAAA clade</taxon>
        <taxon>Hologalegina</taxon>
        <taxon>IRL clade</taxon>
        <taxon>Trifolieae</taxon>
        <taxon>Trifolium</taxon>
    </lineage>
</organism>
<dbReference type="EMBL" id="LXQA010271186">
    <property type="protein sequence ID" value="MCI39747.1"/>
    <property type="molecule type" value="Genomic_DNA"/>
</dbReference>
<proteinExistence type="predicted"/>
<sequence>PRSHLSVGYSPLESAKFASVCLRVSFYFFRKMDAGISEHRIDAFLKDLFSWRV</sequence>